<keyword evidence="1" id="KW-0175">Coiled coil</keyword>
<dbReference type="OrthoDB" id="3365698at2759"/>
<dbReference type="InParanoid" id="D6RLZ0"/>
<sequence length="676" mass="75147">MSLTSSSPFDQRLGTNYAPSDAEKAQIQEIIAEISPEISKLDGEIEALKEALESLEKTKEERSKFLEDHKALLSPIRDLPVDIIHAIFQHCLPDTHNAVLSPARAPLLLTRICRQWRELAINYPPLWSSLHIPIPNVPEPMLYIPGYYTNNHESRVLSEEEQEYFDGEVERWHSRMAQRTQSVSLWLSRAKGSGLSLSIVVGRKRDRHPFGLGRPEPEAVTELISLILGYASQWERFEISAPLNIASRFLSTPASRTPALRSLKVNTPDRIRLGDPPPTNPPSLFTPDGITTAPSLKSVWFESIPLDKALDVPIGWGNLTSFFFAPDDGIPGLPTAGSLTPNSAIEILSRCPNLKRCGLLVGSGSPYLANPQVWGINPPQEDVTPGRRAVLEHLESLTLEQYGTRSLHPFVESLELPALRSLSFAGSTTPCPANPSPLIPLMRNWGHNLKTLTFDYQFLTDPELRECLELAVNVEELSLSLNGRLGRSFHHAGTNNDEDRRPAPARLGNKMMKALTPTYDDDDDDAGSESESESTRSVLCPSLVSFAVRLPTIEFGEDALLAFVRGRRHAKAAEKGIAKISKIKVNFAYDWPQEVPGVPTPESLKGWPLLETIRDDPDVDLEGLDLKVKWSWYDPSVYDRGLERPKSDTTANRVWSPSQGLWNVGLGPSFLVEHGF</sequence>
<gene>
    <name evidence="3" type="ORF">CC1G_14318</name>
</gene>
<dbReference type="RefSeq" id="XP_002911323.1">
    <property type="nucleotide sequence ID" value="XM_002911277.1"/>
</dbReference>
<keyword evidence="4" id="KW-1185">Reference proteome</keyword>
<dbReference type="VEuPathDB" id="FungiDB:CC1G_14318"/>
<dbReference type="eggNOG" id="ENOG502SWKJ">
    <property type="taxonomic scope" value="Eukaryota"/>
</dbReference>
<evidence type="ECO:0000313" key="3">
    <source>
        <dbReference type="EMBL" id="EFI27829.1"/>
    </source>
</evidence>
<reference evidence="3 4" key="1">
    <citation type="journal article" date="2010" name="Proc. Natl. Acad. Sci. U.S.A.">
        <title>Insights into evolution of multicellular fungi from the assembled chromosomes of the mushroom Coprinopsis cinerea (Coprinus cinereus).</title>
        <authorList>
            <person name="Stajich J.E."/>
            <person name="Wilke S.K."/>
            <person name="Ahren D."/>
            <person name="Au C.H."/>
            <person name="Birren B.W."/>
            <person name="Borodovsky M."/>
            <person name="Burns C."/>
            <person name="Canback B."/>
            <person name="Casselton L.A."/>
            <person name="Cheng C.K."/>
            <person name="Deng J."/>
            <person name="Dietrich F.S."/>
            <person name="Fargo D.C."/>
            <person name="Farman M.L."/>
            <person name="Gathman A.C."/>
            <person name="Goldberg J."/>
            <person name="Guigo R."/>
            <person name="Hoegger P.J."/>
            <person name="Hooker J.B."/>
            <person name="Huggins A."/>
            <person name="James T.Y."/>
            <person name="Kamada T."/>
            <person name="Kilaru S."/>
            <person name="Kodira C."/>
            <person name="Kues U."/>
            <person name="Kupfer D."/>
            <person name="Kwan H.S."/>
            <person name="Lomsadze A."/>
            <person name="Li W."/>
            <person name="Lilly W.W."/>
            <person name="Ma L.J."/>
            <person name="Mackey A.J."/>
            <person name="Manning G."/>
            <person name="Martin F."/>
            <person name="Muraguchi H."/>
            <person name="Natvig D.O."/>
            <person name="Palmerini H."/>
            <person name="Ramesh M.A."/>
            <person name="Rehmeyer C.J."/>
            <person name="Roe B.A."/>
            <person name="Shenoy N."/>
            <person name="Stanke M."/>
            <person name="Ter-Hovhannisyan V."/>
            <person name="Tunlid A."/>
            <person name="Velagapudi R."/>
            <person name="Vision T.J."/>
            <person name="Zeng Q."/>
            <person name="Zolan M.E."/>
            <person name="Pukkila P.J."/>
        </authorList>
    </citation>
    <scope>NUCLEOTIDE SEQUENCE [LARGE SCALE GENOMIC DNA]</scope>
    <source>
        <strain evidence="4">Okayama-7 / 130 / ATCC MYA-4618 / FGSC 9003</strain>
    </source>
</reference>
<dbReference type="Proteomes" id="UP000001861">
    <property type="component" value="Unassembled WGS sequence"/>
</dbReference>
<evidence type="ECO:0000313" key="4">
    <source>
        <dbReference type="Proteomes" id="UP000001861"/>
    </source>
</evidence>
<dbReference type="STRING" id="240176.D6RLZ0"/>
<protein>
    <submittedName>
        <fullName evidence="3">Uncharacterized protein</fullName>
    </submittedName>
</protein>
<dbReference type="GeneID" id="9380257"/>
<dbReference type="EMBL" id="AACS02000004">
    <property type="protein sequence ID" value="EFI27829.1"/>
    <property type="molecule type" value="Genomic_DNA"/>
</dbReference>
<feature type="region of interest" description="Disordered" evidence="2">
    <location>
        <begin position="515"/>
        <end position="534"/>
    </location>
</feature>
<feature type="coiled-coil region" evidence="1">
    <location>
        <begin position="38"/>
        <end position="68"/>
    </location>
</feature>
<dbReference type="AlphaFoldDB" id="D6RLZ0"/>
<name>D6RLZ0_COPC7</name>
<organism evidence="3 4">
    <name type="scientific">Coprinopsis cinerea (strain Okayama-7 / 130 / ATCC MYA-4618 / FGSC 9003)</name>
    <name type="common">Inky cap fungus</name>
    <name type="synonym">Hormographiella aspergillata</name>
    <dbReference type="NCBI Taxonomy" id="240176"/>
    <lineage>
        <taxon>Eukaryota</taxon>
        <taxon>Fungi</taxon>
        <taxon>Dikarya</taxon>
        <taxon>Basidiomycota</taxon>
        <taxon>Agaricomycotina</taxon>
        <taxon>Agaricomycetes</taxon>
        <taxon>Agaricomycetidae</taxon>
        <taxon>Agaricales</taxon>
        <taxon>Agaricineae</taxon>
        <taxon>Psathyrellaceae</taxon>
        <taxon>Coprinopsis</taxon>
    </lineage>
</organism>
<comment type="caution">
    <text evidence="3">The sequence shown here is derived from an EMBL/GenBank/DDBJ whole genome shotgun (WGS) entry which is preliminary data.</text>
</comment>
<dbReference type="OMA" id="YASQWER"/>
<accession>D6RLZ0</accession>
<dbReference type="Gene3D" id="1.20.1280.50">
    <property type="match status" value="1"/>
</dbReference>
<proteinExistence type="predicted"/>
<evidence type="ECO:0000256" key="2">
    <source>
        <dbReference type="SAM" id="MobiDB-lite"/>
    </source>
</evidence>
<feature type="compositionally biased region" description="Acidic residues" evidence="2">
    <location>
        <begin position="519"/>
        <end position="532"/>
    </location>
</feature>
<evidence type="ECO:0000256" key="1">
    <source>
        <dbReference type="SAM" id="Coils"/>
    </source>
</evidence>
<feature type="compositionally biased region" description="Polar residues" evidence="2">
    <location>
        <begin position="1"/>
        <end position="18"/>
    </location>
</feature>
<dbReference type="HOGENOM" id="CLU_018544_12_0_1"/>
<feature type="region of interest" description="Disordered" evidence="2">
    <location>
        <begin position="1"/>
        <end position="20"/>
    </location>
</feature>
<dbReference type="KEGG" id="cci:CC1G_14318"/>
<feature type="region of interest" description="Disordered" evidence="2">
    <location>
        <begin position="268"/>
        <end position="287"/>
    </location>
</feature>